<protein>
    <submittedName>
        <fullName evidence="4">Uncharacterized protein LOC115881781</fullName>
    </submittedName>
</protein>
<feature type="transmembrane region" description="Helical" evidence="1">
    <location>
        <begin position="98"/>
        <end position="125"/>
    </location>
</feature>
<dbReference type="KEGG" id="soy:115881781"/>
<evidence type="ECO:0000256" key="2">
    <source>
        <dbReference type="SAM" id="SignalP"/>
    </source>
</evidence>
<accession>A0A6J2XX06</accession>
<feature type="chain" id="PRO_5026746750" evidence="2">
    <location>
        <begin position="21"/>
        <end position="713"/>
    </location>
</feature>
<keyword evidence="2" id="KW-0732">Signal</keyword>
<sequence>MHWKVVLVLVTVVYKKYCYGSKIQPIGLNTNFSDDCDAEPDCLRCGLKGCIKCPNLIVYPTRKCVEACPFGYESSWSSKPDFMGLVCSHNGNFLGMSAYSLTVFVGIVSGFLLSFIALSIAVFYVKYRRKNFPQISDTTSETDDTPEKRDFLKQLETLRPYAQSYLDMLNDTRLQIRQLHQDGDSSAISAYKPVVRDLAKILLLLNRNVDSIYMPDDWEHLFSWAEKALKRYKRMSDTSQPQVAQLIDFFQSSSDPEEPEYSVRGSTTMSTFKPFGSSPSLQNVSGKTINGDFESYQTPLNPEWKFEYSPIGNSSEFDPVAWKSSRDFLGGPLFLEDDFYQLGLRPQDEITTELAQSYLDMLNDTRLQMRQLHQDGDSSAISAYEPVVRDLAKILLLLNRNIDSIYMPDDWEHLFSWAEKALKRYKRMSDTSQPEVAQLIDFFQSSSDPEEPEYSVRGSTTMSTFKPFGSSPSLQNVSGKTINGDSESYQTPLNPEWKFEYLPIGNSSEFDPVAWKSSRDFFGNTRRKAVTLCECRPKLEMIKDILLSYFPVYYKNLIRAANIPEYCFFSNNSVVRISLLIPHRLVYRCHLMLSVAGKTSLRSLIPPLKQMRWNPEEPEYSVRGSTTMSTFKPFGSSPSLQNVSGKTINGDFESYQTPLNPEWKFEYSPIGNSSEFDPVAWKSSRDFLGGPLFLEDDFYQLGLRPQDEITTEL</sequence>
<dbReference type="CDD" id="cd00064">
    <property type="entry name" value="FU"/>
    <property type="match status" value="1"/>
</dbReference>
<evidence type="ECO:0000313" key="3">
    <source>
        <dbReference type="Proteomes" id="UP000504635"/>
    </source>
</evidence>
<keyword evidence="1" id="KW-0472">Membrane</keyword>
<dbReference type="InParanoid" id="A0A6J2XX06"/>
<evidence type="ECO:0000256" key="1">
    <source>
        <dbReference type="SAM" id="Phobius"/>
    </source>
</evidence>
<dbReference type="RefSeq" id="XP_030755290.1">
    <property type="nucleotide sequence ID" value="XM_030899430.1"/>
</dbReference>
<keyword evidence="1" id="KW-1133">Transmembrane helix</keyword>
<keyword evidence="3" id="KW-1185">Reference proteome</keyword>
<dbReference type="GeneID" id="115881781"/>
<dbReference type="InterPro" id="IPR006212">
    <property type="entry name" value="Furin_repeat"/>
</dbReference>
<gene>
    <name evidence="4" type="primary">LOC115881781</name>
</gene>
<organism evidence="3 4">
    <name type="scientific">Sitophilus oryzae</name>
    <name type="common">Rice weevil</name>
    <name type="synonym">Curculio oryzae</name>
    <dbReference type="NCBI Taxonomy" id="7048"/>
    <lineage>
        <taxon>Eukaryota</taxon>
        <taxon>Metazoa</taxon>
        <taxon>Ecdysozoa</taxon>
        <taxon>Arthropoda</taxon>
        <taxon>Hexapoda</taxon>
        <taxon>Insecta</taxon>
        <taxon>Pterygota</taxon>
        <taxon>Neoptera</taxon>
        <taxon>Endopterygota</taxon>
        <taxon>Coleoptera</taxon>
        <taxon>Polyphaga</taxon>
        <taxon>Cucujiformia</taxon>
        <taxon>Curculionidae</taxon>
        <taxon>Dryophthorinae</taxon>
        <taxon>Sitophilus</taxon>
    </lineage>
</organism>
<feature type="signal peptide" evidence="2">
    <location>
        <begin position="1"/>
        <end position="20"/>
    </location>
</feature>
<proteinExistence type="predicted"/>
<reference evidence="4" key="1">
    <citation type="submission" date="2025-08" db="UniProtKB">
        <authorList>
            <consortium name="RefSeq"/>
        </authorList>
    </citation>
    <scope>IDENTIFICATION</scope>
    <source>
        <tissue evidence="4">Gonads</tissue>
    </source>
</reference>
<name>A0A6J2XX06_SITOR</name>
<keyword evidence="1" id="KW-0812">Transmembrane</keyword>
<evidence type="ECO:0000313" key="4">
    <source>
        <dbReference type="RefSeq" id="XP_030755290.1"/>
    </source>
</evidence>
<dbReference type="AlphaFoldDB" id="A0A6J2XX06"/>
<dbReference type="OrthoDB" id="7323052at2759"/>
<dbReference type="Proteomes" id="UP000504635">
    <property type="component" value="Unplaced"/>
</dbReference>